<protein>
    <submittedName>
        <fullName evidence="1">Uncharacterized protein</fullName>
    </submittedName>
</protein>
<dbReference type="EMBL" id="LRPN01000030">
    <property type="protein sequence ID" value="KWZ84334.1"/>
    <property type="molecule type" value="Genomic_DNA"/>
</dbReference>
<accession>A0A133KXL4</accession>
<proteinExistence type="predicted"/>
<dbReference type="Proteomes" id="UP000070376">
    <property type="component" value="Unassembled WGS sequence"/>
</dbReference>
<dbReference type="PATRIC" id="fig|1398.22.peg.861"/>
<comment type="caution">
    <text evidence="1">The sequence shown here is derived from an EMBL/GenBank/DDBJ whole genome shotgun (WGS) entry which is preliminary data.</text>
</comment>
<sequence>MIRRGIRDFETPLVGICRFLLDQRKMRVLCRFPPFLLQSAKSPVKMVFDQNELLKRSKNDAPGDVGEGVVD</sequence>
<name>A0A133KXL4_HEYCO</name>
<dbReference type="AlphaFoldDB" id="A0A133KXL4"/>
<organism evidence="1 2">
    <name type="scientific">Heyndrickxia coagulans</name>
    <name type="common">Weizmannia coagulans</name>
    <dbReference type="NCBI Taxonomy" id="1398"/>
    <lineage>
        <taxon>Bacteria</taxon>
        <taxon>Bacillati</taxon>
        <taxon>Bacillota</taxon>
        <taxon>Bacilli</taxon>
        <taxon>Bacillales</taxon>
        <taxon>Bacillaceae</taxon>
        <taxon>Heyndrickxia</taxon>
    </lineage>
</organism>
<evidence type="ECO:0000313" key="2">
    <source>
        <dbReference type="Proteomes" id="UP000070376"/>
    </source>
</evidence>
<reference evidence="2" key="1">
    <citation type="submission" date="2016-01" db="EMBL/GenBank/DDBJ databases">
        <authorList>
            <person name="Mitreva M."/>
            <person name="Pepin K.H."/>
            <person name="Mihindukulasuriya K.A."/>
            <person name="Fulton R."/>
            <person name="Fronick C."/>
            <person name="O'Laughlin M."/>
            <person name="Miner T."/>
            <person name="Herter B."/>
            <person name="Rosa B.A."/>
            <person name="Cordes M."/>
            <person name="Tomlinson C."/>
            <person name="Wollam A."/>
            <person name="Palsikar V.B."/>
            <person name="Mardis E.R."/>
            <person name="Wilson R.K."/>
        </authorList>
    </citation>
    <scope>NUCLEOTIDE SEQUENCE [LARGE SCALE GENOMIC DNA]</scope>
    <source>
        <strain evidence="2">GED7749B</strain>
    </source>
</reference>
<gene>
    <name evidence="1" type="ORF">HMPREF3213_00856</name>
</gene>
<evidence type="ECO:0000313" key="1">
    <source>
        <dbReference type="EMBL" id="KWZ84334.1"/>
    </source>
</evidence>